<feature type="region of interest" description="Disordered" evidence="1">
    <location>
        <begin position="1"/>
        <end position="21"/>
    </location>
</feature>
<accession>A0A6B2LE14</accession>
<organism evidence="3">
    <name type="scientific">Arcella intermedia</name>
    <dbReference type="NCBI Taxonomy" id="1963864"/>
    <lineage>
        <taxon>Eukaryota</taxon>
        <taxon>Amoebozoa</taxon>
        <taxon>Tubulinea</taxon>
        <taxon>Elardia</taxon>
        <taxon>Arcellinida</taxon>
        <taxon>Sphaerothecina</taxon>
        <taxon>Arcellidae</taxon>
        <taxon>Arcella</taxon>
    </lineage>
</organism>
<dbReference type="Pfam" id="PF00388">
    <property type="entry name" value="PI-PLC-X"/>
    <property type="match status" value="1"/>
</dbReference>
<evidence type="ECO:0000313" key="3">
    <source>
        <dbReference type="EMBL" id="NDV35077.1"/>
    </source>
</evidence>
<dbReference type="PROSITE" id="PS50007">
    <property type="entry name" value="PIPLC_X_DOMAIN"/>
    <property type="match status" value="1"/>
</dbReference>
<feature type="domain" description="Phosphatidylinositol-specific phospholipase C X" evidence="2">
    <location>
        <begin position="52"/>
        <end position="165"/>
    </location>
</feature>
<dbReference type="SUPFAM" id="SSF51695">
    <property type="entry name" value="PLC-like phosphodiesterases"/>
    <property type="match status" value="1"/>
</dbReference>
<dbReference type="Gene3D" id="3.20.20.190">
    <property type="entry name" value="Phosphatidylinositol (PI) phosphodiesterase"/>
    <property type="match status" value="1"/>
</dbReference>
<dbReference type="InterPro" id="IPR017946">
    <property type="entry name" value="PLC-like_Pdiesterase_TIM-brl"/>
</dbReference>
<dbReference type="GO" id="GO:0006629">
    <property type="term" value="P:lipid metabolic process"/>
    <property type="evidence" value="ECO:0007669"/>
    <property type="project" value="InterPro"/>
</dbReference>
<proteinExistence type="predicted"/>
<evidence type="ECO:0000259" key="2">
    <source>
        <dbReference type="Pfam" id="PF00388"/>
    </source>
</evidence>
<dbReference type="InterPro" id="IPR051057">
    <property type="entry name" value="PI-PLC_domain"/>
</dbReference>
<dbReference type="InterPro" id="IPR000909">
    <property type="entry name" value="PLipase_C_PInositol-sp_X_dom"/>
</dbReference>
<reference evidence="3" key="1">
    <citation type="journal article" date="2020" name="J. Eukaryot. Microbiol.">
        <title>De novo Sequencing, Assembly and Annotation of the Transcriptome for the Free-Living Testate Amoeba Arcella intermedia.</title>
        <authorList>
            <person name="Ribeiro G.M."/>
            <person name="Porfirio-Sousa A.L."/>
            <person name="Maurer-Alcala X.X."/>
            <person name="Katz L.A."/>
            <person name="Lahr D.J.G."/>
        </authorList>
    </citation>
    <scope>NUCLEOTIDE SEQUENCE</scope>
</reference>
<dbReference type="AlphaFoldDB" id="A0A6B2LE14"/>
<dbReference type="GO" id="GO:0008081">
    <property type="term" value="F:phosphoric diester hydrolase activity"/>
    <property type="evidence" value="ECO:0007669"/>
    <property type="project" value="InterPro"/>
</dbReference>
<dbReference type="EMBL" id="GIBP01006108">
    <property type="protein sequence ID" value="NDV35077.1"/>
    <property type="molecule type" value="Transcribed_RNA"/>
</dbReference>
<dbReference type="PANTHER" id="PTHR13593">
    <property type="match status" value="1"/>
</dbReference>
<dbReference type="PANTHER" id="PTHR13593:SF113">
    <property type="entry name" value="SI:DKEY-266F7.9"/>
    <property type="match status" value="1"/>
</dbReference>
<evidence type="ECO:0000256" key="1">
    <source>
        <dbReference type="SAM" id="MobiDB-lite"/>
    </source>
</evidence>
<protein>
    <recommendedName>
        <fullName evidence="2">Phosphatidylinositol-specific phospholipase C X domain-containing protein</fullName>
    </recommendedName>
</protein>
<name>A0A6B2LE14_9EUKA</name>
<sequence length="272" mass="30754">MGNVQRPEYDSTPSPSVEEPDWMSNLDDKTSLAELSIVGTNHSVGLTGGDAVQTQAWTLDKQLRAGVRAIDIHVRHHYDDLVIYVGNVSQSQTYKEVEDTCIEFLKENPSEFILLSVQKDIEELEPHARTYYNEIKFRADQQAMYYWKNSGMPTVGQVRGRIVLIGNLACGIPGQYIISSPEISCPTLFQLQSSWNAQKQHLSQRFPKSNVRNTIVSASSPGVFPYSAARNLNEWFMNDMALFEMPLGLIWFNFPGTALINKIIRLNSFCKN</sequence>